<evidence type="ECO:0000259" key="11">
    <source>
        <dbReference type="PROSITE" id="PS50850"/>
    </source>
</evidence>
<dbReference type="GO" id="GO:0016705">
    <property type="term" value="F:oxidoreductase activity, acting on paired donors, with incorporation or reduction of molecular oxygen"/>
    <property type="evidence" value="ECO:0007669"/>
    <property type="project" value="InterPro"/>
</dbReference>
<keyword evidence="3 10" id="KW-0812">Transmembrane</keyword>
<dbReference type="Gene3D" id="1.20.1250.20">
    <property type="entry name" value="MFS general substrate transporter like domains"/>
    <property type="match status" value="1"/>
</dbReference>
<dbReference type="GO" id="GO:0020037">
    <property type="term" value="F:heme binding"/>
    <property type="evidence" value="ECO:0007669"/>
    <property type="project" value="InterPro"/>
</dbReference>
<dbReference type="Proteomes" id="UP000801428">
    <property type="component" value="Unassembled WGS sequence"/>
</dbReference>
<evidence type="ECO:0000256" key="6">
    <source>
        <dbReference type="ARBA" id="ARBA00023002"/>
    </source>
</evidence>
<dbReference type="InterPro" id="IPR005829">
    <property type="entry name" value="Sugar_transporter_CS"/>
</dbReference>
<dbReference type="EMBL" id="SWKU01000012">
    <property type="protein sequence ID" value="KAF3001845.1"/>
    <property type="molecule type" value="Genomic_DNA"/>
</dbReference>
<dbReference type="PROSITE" id="PS00217">
    <property type="entry name" value="SUGAR_TRANSPORT_2"/>
    <property type="match status" value="1"/>
</dbReference>
<keyword evidence="4 9" id="KW-0479">Metal-binding</keyword>
<keyword evidence="6" id="KW-0560">Oxidoreductase</keyword>
<dbReference type="InterPro" id="IPR001128">
    <property type="entry name" value="Cyt_P450"/>
</dbReference>
<comment type="cofactor">
    <cofactor evidence="9">
        <name>heme</name>
        <dbReference type="ChEBI" id="CHEBI:30413"/>
    </cofactor>
</comment>
<proteinExistence type="inferred from homology"/>
<evidence type="ECO:0000313" key="13">
    <source>
        <dbReference type="Proteomes" id="UP000801428"/>
    </source>
</evidence>
<keyword evidence="13" id="KW-1185">Reference proteome</keyword>
<dbReference type="GO" id="GO:0016020">
    <property type="term" value="C:membrane"/>
    <property type="evidence" value="ECO:0007669"/>
    <property type="project" value="UniProtKB-SubCell"/>
</dbReference>
<dbReference type="PANTHER" id="PTHR46300:SF4">
    <property type="entry name" value="CYTOCHROME P450 98A3"/>
    <property type="match status" value="1"/>
</dbReference>
<evidence type="ECO:0000256" key="10">
    <source>
        <dbReference type="SAM" id="Phobius"/>
    </source>
</evidence>
<dbReference type="Gene3D" id="1.10.630.10">
    <property type="entry name" value="Cytochrome P450"/>
    <property type="match status" value="1"/>
</dbReference>
<comment type="similarity">
    <text evidence="2">Belongs to the cytochrome P450 family.</text>
</comment>
<dbReference type="OrthoDB" id="6612291at2759"/>
<dbReference type="SUPFAM" id="SSF48264">
    <property type="entry name" value="Cytochrome P450"/>
    <property type="match status" value="1"/>
</dbReference>
<dbReference type="FunFam" id="1.20.1250.20:FF:000078">
    <property type="entry name" value="MFS maltose transporter, putative"/>
    <property type="match status" value="1"/>
</dbReference>
<dbReference type="Pfam" id="PF00083">
    <property type="entry name" value="Sugar_tr"/>
    <property type="match status" value="1"/>
</dbReference>
<keyword evidence="5 10" id="KW-1133">Transmembrane helix</keyword>
<evidence type="ECO:0000256" key="9">
    <source>
        <dbReference type="PIRSR" id="PIRSR602401-1"/>
    </source>
</evidence>
<sequence>MSVFQLWSTYVGAAVFLVVVVDYAQMLYKRRKMPPGPLPWPIIGNTFSLPEEKPWYLMEKISQQFKSPVITFWIGRNPTIWINDAWAANELLVKRAGVYCSRPRMLVFAELGAGQWNMLNMYTITKQQRERFRDHRKLTHLGVGVQQVQRYRCLQDDESIVTTYDLLTSPENFVAHFERYATSVVSIIGFGRRIADINDPLITEVIDVMHRAAGLAVPSKSFPNLMETFPGMYFPIVGYALKLTTMVTTALAKFPNWMAPWKHGLGQAATSKHSKGGFFYALAKEGNERNEDNYSKLLFKEAPKYDLHPLELSSLAANLLGAGADTSASTLITAVLAMRAFPEALIPAWEELDRVVGAARSPGSGDDPPYMRAFVKEVLRWRSVAIVGGMPHAPTQDDYWNGYLIPKGCWVQGNVWAIHHNDRDFPDPDRFNPLRYLDTPDSRPFPNEKGYMTFGWGRRSCAGQFLAEQGTYLSVCRLVWAFKIEAALDALSGQPLPVDIFDYSNGSNWRPNPFKVTFVPRSAEIKRTYGIDTSAVGGLQAMPGFLKVFGFEDPSSPFGYGIDSTVQQLMTSLMNLGSFHICHIGWRVRDLLWEKDSISALYVGRLVLGLANGYFTTFSTVYATEAAPTHLRGVLVALFAYYVNFGSIIGAVIDNYTKHYLDERSYRIPLGCLYIVPAFLAVGLFFVPESPRWLLHHGQTEQARESLIRLRQDHGDELELEWSEMLRGVEEENRIAKSTPFMDMFRGNDLRRTLLAYGMLASQTASGIWFFIGYQTYFFSIAGITKAFEYSIMNACIGWLGVHCGIYAMKRWVGRRSLIIFGAVTCGLCELACGVAASVSPNSISTGNVLVAFTALFMFFYDACVGVAAFPLANELVSSRLRAWTVGSANALGYFLAWLVGFCSPYFINPQDLNWGPKYTYIWAASNFLCVIFFYLCIPETKGRSLEELDELFEANLPARKFIGQQCRIVEDARQDVFANREVQHTKIEA</sequence>
<comment type="caution">
    <text evidence="12">The sequence shown here is derived from an EMBL/GenBank/DDBJ whole genome shotgun (WGS) entry which is preliminary data.</text>
</comment>
<evidence type="ECO:0000256" key="7">
    <source>
        <dbReference type="ARBA" id="ARBA00023004"/>
    </source>
</evidence>
<dbReference type="PRINTS" id="PR00385">
    <property type="entry name" value="P450"/>
</dbReference>
<dbReference type="SUPFAM" id="SSF103473">
    <property type="entry name" value="MFS general substrate transporter"/>
    <property type="match status" value="1"/>
</dbReference>
<evidence type="ECO:0000256" key="8">
    <source>
        <dbReference type="ARBA" id="ARBA00023136"/>
    </source>
</evidence>
<feature type="transmembrane region" description="Helical" evidence="10">
    <location>
        <begin position="818"/>
        <end position="837"/>
    </location>
</feature>
<gene>
    <name evidence="12" type="ORF">E8E13_004229</name>
</gene>
<protein>
    <recommendedName>
        <fullName evidence="11">Major facilitator superfamily (MFS) profile domain-containing protein</fullName>
    </recommendedName>
</protein>
<feature type="transmembrane region" description="Helical" evidence="10">
    <location>
        <begin position="792"/>
        <end position="809"/>
    </location>
</feature>
<evidence type="ECO:0000256" key="3">
    <source>
        <dbReference type="ARBA" id="ARBA00022692"/>
    </source>
</evidence>
<name>A0A9P4TEN0_CURKU</name>
<dbReference type="GO" id="GO:0004497">
    <property type="term" value="F:monooxygenase activity"/>
    <property type="evidence" value="ECO:0007669"/>
    <property type="project" value="InterPro"/>
</dbReference>
<feature type="transmembrane region" description="Helical" evidence="10">
    <location>
        <begin position="634"/>
        <end position="653"/>
    </location>
</feature>
<feature type="transmembrane region" description="Helical" evidence="10">
    <location>
        <begin position="884"/>
        <end position="908"/>
    </location>
</feature>
<evidence type="ECO:0000256" key="1">
    <source>
        <dbReference type="ARBA" id="ARBA00004141"/>
    </source>
</evidence>
<keyword evidence="7 9" id="KW-0408">Iron</keyword>
<dbReference type="GO" id="GO:0005506">
    <property type="term" value="F:iron ion binding"/>
    <property type="evidence" value="ECO:0007669"/>
    <property type="project" value="InterPro"/>
</dbReference>
<organism evidence="12 13">
    <name type="scientific">Curvularia kusanoi</name>
    <name type="common">Cochliobolus kusanoi</name>
    <dbReference type="NCBI Taxonomy" id="90978"/>
    <lineage>
        <taxon>Eukaryota</taxon>
        <taxon>Fungi</taxon>
        <taxon>Dikarya</taxon>
        <taxon>Ascomycota</taxon>
        <taxon>Pezizomycotina</taxon>
        <taxon>Dothideomycetes</taxon>
        <taxon>Pleosporomycetidae</taxon>
        <taxon>Pleosporales</taxon>
        <taxon>Pleosporineae</taxon>
        <taxon>Pleosporaceae</taxon>
        <taxon>Curvularia</taxon>
    </lineage>
</organism>
<feature type="binding site" description="axial binding residue" evidence="9">
    <location>
        <position position="461"/>
    </location>
    <ligand>
        <name>heme</name>
        <dbReference type="ChEBI" id="CHEBI:30413"/>
    </ligand>
    <ligandPart>
        <name>Fe</name>
        <dbReference type="ChEBI" id="CHEBI:18248"/>
    </ligandPart>
</feature>
<evidence type="ECO:0000256" key="2">
    <source>
        <dbReference type="ARBA" id="ARBA00010617"/>
    </source>
</evidence>
<comment type="subcellular location">
    <subcellularLocation>
        <location evidence="1">Membrane</location>
        <topology evidence="1">Multi-pass membrane protein</topology>
    </subcellularLocation>
</comment>
<dbReference type="PANTHER" id="PTHR46300">
    <property type="entry name" value="P450, PUTATIVE (EUROFUNG)-RELATED-RELATED"/>
    <property type="match status" value="1"/>
</dbReference>
<evidence type="ECO:0000256" key="4">
    <source>
        <dbReference type="ARBA" id="ARBA00022723"/>
    </source>
</evidence>
<dbReference type="PROSITE" id="PS50850">
    <property type="entry name" value="MFS"/>
    <property type="match status" value="1"/>
</dbReference>
<feature type="domain" description="Major facilitator superfamily (MFS) profile" evidence="11">
    <location>
        <begin position="478"/>
        <end position="942"/>
    </location>
</feature>
<dbReference type="InterPro" id="IPR005828">
    <property type="entry name" value="MFS_sugar_transport-like"/>
</dbReference>
<reference evidence="12" key="1">
    <citation type="submission" date="2019-04" db="EMBL/GenBank/DDBJ databases">
        <title>Sequencing of skin fungus with MAO and IRED activity.</title>
        <authorList>
            <person name="Marsaioli A.J."/>
            <person name="Bonatto J.M.C."/>
            <person name="Reis Junior O."/>
        </authorList>
    </citation>
    <scope>NUCLEOTIDE SEQUENCE</scope>
    <source>
        <strain evidence="12">30M1</strain>
    </source>
</reference>
<dbReference type="Pfam" id="PF00067">
    <property type="entry name" value="p450"/>
    <property type="match status" value="1"/>
</dbReference>
<evidence type="ECO:0000256" key="5">
    <source>
        <dbReference type="ARBA" id="ARBA00022989"/>
    </source>
</evidence>
<dbReference type="PROSITE" id="PS00086">
    <property type="entry name" value="CYTOCHROME_P450"/>
    <property type="match status" value="1"/>
</dbReference>
<dbReference type="InterPro" id="IPR050364">
    <property type="entry name" value="Cytochrome_P450_fung"/>
</dbReference>
<dbReference type="InterPro" id="IPR017972">
    <property type="entry name" value="Cyt_P450_CS"/>
</dbReference>
<dbReference type="InterPro" id="IPR036259">
    <property type="entry name" value="MFS_trans_sf"/>
</dbReference>
<dbReference type="InterPro" id="IPR020846">
    <property type="entry name" value="MFS_dom"/>
</dbReference>
<dbReference type="InterPro" id="IPR002401">
    <property type="entry name" value="Cyt_P450_E_grp-I"/>
</dbReference>
<dbReference type="AlphaFoldDB" id="A0A9P4TEN0"/>
<evidence type="ECO:0000313" key="12">
    <source>
        <dbReference type="EMBL" id="KAF3001845.1"/>
    </source>
</evidence>
<dbReference type="CDD" id="cd11065">
    <property type="entry name" value="CYP64-like"/>
    <property type="match status" value="1"/>
</dbReference>
<keyword evidence="8 10" id="KW-0472">Membrane</keyword>
<accession>A0A9P4TEN0</accession>
<dbReference type="PRINTS" id="PR00463">
    <property type="entry name" value="EP450I"/>
</dbReference>
<feature type="transmembrane region" description="Helical" evidence="10">
    <location>
        <begin position="849"/>
        <end position="872"/>
    </location>
</feature>
<dbReference type="InterPro" id="IPR036396">
    <property type="entry name" value="Cyt_P450_sf"/>
</dbReference>
<feature type="transmembrane region" description="Helical" evidence="10">
    <location>
        <begin position="6"/>
        <end position="24"/>
    </location>
</feature>
<dbReference type="GO" id="GO:0022857">
    <property type="term" value="F:transmembrane transporter activity"/>
    <property type="evidence" value="ECO:0007669"/>
    <property type="project" value="InterPro"/>
</dbReference>
<feature type="transmembrane region" description="Helical" evidence="10">
    <location>
        <begin position="920"/>
        <end position="938"/>
    </location>
</feature>
<feature type="transmembrane region" description="Helical" evidence="10">
    <location>
        <begin position="754"/>
        <end position="772"/>
    </location>
</feature>
<keyword evidence="9" id="KW-0349">Heme</keyword>
<feature type="transmembrane region" description="Helical" evidence="10">
    <location>
        <begin position="665"/>
        <end position="687"/>
    </location>
</feature>